<dbReference type="AlphaFoldDB" id="A0A0N5C0X1"/>
<dbReference type="InterPro" id="IPR029021">
    <property type="entry name" value="Prot-tyrosine_phosphatase-like"/>
</dbReference>
<evidence type="ECO:0000313" key="5">
    <source>
        <dbReference type="Proteomes" id="UP000046392"/>
    </source>
</evidence>
<dbReference type="PANTHER" id="PTHR46163:SF5">
    <property type="entry name" value="TYROSINE-PROTEIN PHOSPHATASE"/>
    <property type="match status" value="1"/>
</dbReference>
<evidence type="ECO:0000259" key="3">
    <source>
        <dbReference type="PROSITE" id="PS50055"/>
    </source>
</evidence>
<dbReference type="SMART" id="SM00404">
    <property type="entry name" value="PTPc_motif"/>
    <property type="match status" value="2"/>
</dbReference>
<dbReference type="Pfam" id="PF00102">
    <property type="entry name" value="Y_phosphatase"/>
    <property type="match status" value="2"/>
</dbReference>
<feature type="signal peptide" evidence="2">
    <location>
        <begin position="1"/>
        <end position="21"/>
    </location>
</feature>
<dbReference type="Pfam" id="PF24490">
    <property type="entry name" value="DUF7585"/>
    <property type="match status" value="1"/>
</dbReference>
<accession>A0A0N5C0X1</accession>
<evidence type="ECO:0000256" key="1">
    <source>
        <dbReference type="SAM" id="Phobius"/>
    </source>
</evidence>
<dbReference type="InterPro" id="IPR056005">
    <property type="entry name" value="DUF7583"/>
</dbReference>
<feature type="domain" description="Tyrosine specific protein phosphatases" evidence="4">
    <location>
        <begin position="1020"/>
        <end position="1092"/>
    </location>
</feature>
<dbReference type="PROSITE" id="PS50056">
    <property type="entry name" value="TYR_PHOSPHATASE_2"/>
    <property type="match status" value="1"/>
</dbReference>
<keyword evidence="5" id="KW-1185">Reference proteome</keyword>
<dbReference type="PRINTS" id="PR00700">
    <property type="entry name" value="PRTYPHPHTASE"/>
</dbReference>
<feature type="domain" description="Tyrosine-protein phosphatase" evidence="3">
    <location>
        <begin position="869"/>
        <end position="1101"/>
    </location>
</feature>
<evidence type="ECO:0000256" key="2">
    <source>
        <dbReference type="SAM" id="SignalP"/>
    </source>
</evidence>
<dbReference type="InterPro" id="IPR000242">
    <property type="entry name" value="PTP_cat"/>
</dbReference>
<dbReference type="Proteomes" id="UP000046392">
    <property type="component" value="Unplaced"/>
</dbReference>
<dbReference type="STRING" id="174720.A0A0N5C0X1"/>
<protein>
    <submittedName>
        <fullName evidence="6">Tyrosine-protein phosphatase domain-containing protein</fullName>
    </submittedName>
</protein>
<keyword evidence="1" id="KW-0472">Membrane</keyword>
<keyword evidence="1" id="KW-0812">Transmembrane</keyword>
<evidence type="ECO:0000313" key="6">
    <source>
        <dbReference type="WBParaSite" id="SPAL_0001165000.1"/>
    </source>
</evidence>
<feature type="domain" description="Tyrosine-protein phosphatase" evidence="3">
    <location>
        <begin position="503"/>
        <end position="780"/>
    </location>
</feature>
<dbReference type="InterPro" id="IPR003595">
    <property type="entry name" value="Tyr_Pase_cat"/>
</dbReference>
<dbReference type="WBParaSite" id="SPAL_0001165000.1">
    <property type="protein sequence ID" value="SPAL_0001165000.1"/>
    <property type="gene ID" value="SPAL_0001165000"/>
</dbReference>
<dbReference type="PANTHER" id="PTHR46163">
    <property type="entry name" value="TYROSINE-PROTEIN PHOSPHATASE-RELATED"/>
    <property type="match status" value="1"/>
</dbReference>
<evidence type="ECO:0000259" key="4">
    <source>
        <dbReference type="PROSITE" id="PS50056"/>
    </source>
</evidence>
<dbReference type="SUPFAM" id="SSF52799">
    <property type="entry name" value="(Phosphotyrosine protein) phosphatases II"/>
    <property type="match status" value="2"/>
</dbReference>
<dbReference type="Pfam" id="PF24488">
    <property type="entry name" value="DUF7584"/>
    <property type="match status" value="1"/>
</dbReference>
<keyword evidence="2" id="KW-0732">Signal</keyword>
<proteinExistence type="predicted"/>
<dbReference type="Gene3D" id="3.90.190.10">
    <property type="entry name" value="Protein tyrosine phosphatase superfamily"/>
    <property type="match status" value="2"/>
</dbReference>
<feature type="transmembrane region" description="Helical" evidence="1">
    <location>
        <begin position="465"/>
        <end position="493"/>
    </location>
</feature>
<keyword evidence="1" id="KW-1133">Transmembrane helix</keyword>
<feature type="chain" id="PRO_5005895216" evidence="2">
    <location>
        <begin position="22"/>
        <end position="1130"/>
    </location>
</feature>
<name>A0A0N5C0X1_STREA</name>
<dbReference type="GO" id="GO:0004725">
    <property type="term" value="F:protein tyrosine phosphatase activity"/>
    <property type="evidence" value="ECO:0007669"/>
    <property type="project" value="InterPro"/>
</dbReference>
<dbReference type="InterPro" id="IPR056006">
    <property type="entry name" value="DUF7584"/>
</dbReference>
<dbReference type="SMART" id="SM00194">
    <property type="entry name" value="PTPc"/>
    <property type="match status" value="2"/>
</dbReference>
<reference evidence="6" key="1">
    <citation type="submission" date="2017-02" db="UniProtKB">
        <authorList>
            <consortium name="WormBaseParasite"/>
        </authorList>
    </citation>
    <scope>IDENTIFICATION</scope>
</reference>
<dbReference type="CDD" id="cd00047">
    <property type="entry name" value="PTPc"/>
    <property type="match status" value="2"/>
</dbReference>
<organism evidence="5 6">
    <name type="scientific">Strongyloides papillosus</name>
    <name type="common">Intestinal threadworm</name>
    <dbReference type="NCBI Taxonomy" id="174720"/>
    <lineage>
        <taxon>Eukaryota</taxon>
        <taxon>Metazoa</taxon>
        <taxon>Ecdysozoa</taxon>
        <taxon>Nematoda</taxon>
        <taxon>Chromadorea</taxon>
        <taxon>Rhabditida</taxon>
        <taxon>Tylenchina</taxon>
        <taxon>Panagrolaimomorpha</taxon>
        <taxon>Strongyloidoidea</taxon>
        <taxon>Strongyloididae</taxon>
        <taxon>Strongyloides</taxon>
    </lineage>
</organism>
<sequence>MFLHLWILTGVFVSIQNQIYSNITFHTQHFPGIVKSTENKTFSLNLSANAANGFIIVKCPYESYKPPGNVSDSFQIPSELNTSQLITVNKDKQFNWMPLLKSLSESTIIECGQYLEKINGNPIPYNWTYNLNWNAYSNQSIPVVSEDMSSHRRPIPKNCDNNSTKILIFTKDKHGNITKVEIYGEISLFQNQIFYYFSMNENTTRVIKEPCAILKVKKPCPKIEITKQDITLVDHGSIKINVAKMKENKEKYNVKLSVGNDSNYYSEKTISVSKLRYHKNGVDIIKNFTKPVAETLDIDVFDLYKITYNCQSEGNLTIISQIYYFEPTNSDYKYQNDSIIYNKDDLSVKPNCSRNRLTYGYLEAIVQNGVRINLTDLTLSSENVMSYNINDKFIYLTNIKNDTTILECIYRTPSGEVTISSSFSLRNKMNEQNSNGTKSDNITRISRNGSKSWYQSLVHKHGKSVAITIIFAIILAIILVIIGLSILLYFFIIKDYIELSEVKEKYRNVYDFWYHLRKHSLEKYCENVNNIEYISEKLKSNKIAKKIEGGEECDIDINHIYDDTLIKSYDSIDKAFKAHYVFKDSFERTYIISDSPTKETRDHFWKMIFEENVQSVIAIIYKRIMDTNNHFSNKIYWPDNDCKYGNITVELIEREQLDLVSITCHFFKMTNNNNITKTVRIYHFNDWPNHGIPPSELYIVNLYKTINALNSSGNVLVHAFQGTGSRVYMYTFFVCIYDTMLNNINISNPMEVIKEIRDKRFGGNLASYEYAYVINALVTIFFENKMLIDNSYRSRYFLRQFDNYLSTFLKRENRMSRGYAQFLMFVNIIDLGKLREIKTTFAGTGILSDSILKEKCKRFYALIEDKSIKKIRHRDIPCFDSTLVDINEKNEKGFVHANTFIYKNIEGLERKLILCQAPVKESFDDMFDMIYKHNVAVIIILLRPDEAPPDGDKWVPYLPTSNEILKTQKYVVKCKKYSEDCMNMIFESEYTIEKSKEKPITFRIFHYHGWPDKGVPSNHKDVYELIKKIQSCDPKNYVAINCSSGIGRSGTIAFILHLIDTFSSYINFEPIERLRTLRENRYKSVQTFSQFVFAILIVYEHFKDHIDNMDPRLYPNFVKLTQKVFKDDNF</sequence>
<dbReference type="PROSITE" id="PS50055">
    <property type="entry name" value="TYR_PHOSPHATASE_PTP"/>
    <property type="match status" value="2"/>
</dbReference>
<dbReference type="InterPro" id="IPR000387">
    <property type="entry name" value="Tyr_Pase_dom"/>
</dbReference>
<dbReference type="InterPro" id="IPR052782">
    <property type="entry name" value="Oocyte-zygote_transition_reg"/>
</dbReference>
<dbReference type="Pfam" id="PF24486">
    <property type="entry name" value="DUF7583"/>
    <property type="match status" value="1"/>
</dbReference>
<dbReference type="InterPro" id="IPR056007">
    <property type="entry name" value="DUF7585"/>
</dbReference>